<reference evidence="4" key="1">
    <citation type="submission" date="2016-06" db="UniProtKB">
        <authorList>
            <consortium name="WormBaseParasite"/>
        </authorList>
    </citation>
    <scope>IDENTIFICATION</scope>
</reference>
<gene>
    <name evidence="2" type="ORF">OFLC_LOCUS7207</name>
</gene>
<protein>
    <submittedName>
        <fullName evidence="2 4">Uncharacterized protein</fullName>
    </submittedName>
</protein>
<keyword evidence="3" id="KW-1185">Reference proteome</keyword>
<proteinExistence type="predicted"/>
<evidence type="ECO:0000313" key="4">
    <source>
        <dbReference type="WBParaSite" id="OFLC_0000720701-mRNA-1"/>
    </source>
</evidence>
<feature type="region of interest" description="Disordered" evidence="1">
    <location>
        <begin position="1"/>
        <end position="26"/>
    </location>
</feature>
<evidence type="ECO:0000313" key="3">
    <source>
        <dbReference type="Proteomes" id="UP000267606"/>
    </source>
</evidence>
<dbReference type="WBParaSite" id="OFLC_0000720701-mRNA-1">
    <property type="protein sequence ID" value="OFLC_0000720701-mRNA-1"/>
    <property type="gene ID" value="OFLC_0000720701"/>
</dbReference>
<dbReference type="EMBL" id="UZAJ01007364">
    <property type="protein sequence ID" value="VDO49819.1"/>
    <property type="molecule type" value="Genomic_DNA"/>
</dbReference>
<evidence type="ECO:0000256" key="1">
    <source>
        <dbReference type="SAM" id="MobiDB-lite"/>
    </source>
</evidence>
<evidence type="ECO:0000313" key="2">
    <source>
        <dbReference type="EMBL" id="VDO49819.1"/>
    </source>
</evidence>
<accession>A0A183HI96</accession>
<name>A0A183HI96_9BILA</name>
<dbReference type="AlphaFoldDB" id="A0A183HI96"/>
<organism evidence="4">
    <name type="scientific">Onchocerca flexuosa</name>
    <dbReference type="NCBI Taxonomy" id="387005"/>
    <lineage>
        <taxon>Eukaryota</taxon>
        <taxon>Metazoa</taxon>
        <taxon>Ecdysozoa</taxon>
        <taxon>Nematoda</taxon>
        <taxon>Chromadorea</taxon>
        <taxon>Rhabditida</taxon>
        <taxon>Spirurina</taxon>
        <taxon>Spiruromorpha</taxon>
        <taxon>Filarioidea</taxon>
        <taxon>Onchocercidae</taxon>
        <taxon>Onchocerca</taxon>
    </lineage>
</organism>
<sequence length="81" mass="9142">MDAAIWGKSTNDSNATERPAAKLEDERLRAHRSCSAASDLLCSEQNECCKLRLAERRQQETRNQRQTGLRVQSPCILIQPS</sequence>
<reference evidence="2 3" key="2">
    <citation type="submission" date="2018-11" db="EMBL/GenBank/DDBJ databases">
        <authorList>
            <consortium name="Pathogen Informatics"/>
        </authorList>
    </citation>
    <scope>NUCLEOTIDE SEQUENCE [LARGE SCALE GENOMIC DNA]</scope>
</reference>
<dbReference type="Proteomes" id="UP000267606">
    <property type="component" value="Unassembled WGS sequence"/>
</dbReference>